<evidence type="ECO:0000313" key="7">
    <source>
        <dbReference type="EMBL" id="SVA79924.1"/>
    </source>
</evidence>
<keyword evidence="2" id="KW-1003">Cell membrane</keyword>
<gene>
    <name evidence="7" type="ORF">METZ01_LOCUS132778</name>
</gene>
<dbReference type="PANTHER" id="PTHR33452:SF1">
    <property type="entry name" value="INNER MEMBRANE PROTEIN YPHA-RELATED"/>
    <property type="match status" value="1"/>
</dbReference>
<evidence type="ECO:0000256" key="1">
    <source>
        <dbReference type="ARBA" id="ARBA00004651"/>
    </source>
</evidence>
<keyword evidence="4 6" id="KW-1133">Transmembrane helix</keyword>
<dbReference type="InterPro" id="IPR032808">
    <property type="entry name" value="DoxX"/>
</dbReference>
<comment type="subcellular location">
    <subcellularLocation>
        <location evidence="1">Cell membrane</location>
        <topology evidence="1">Multi-pass membrane protein</topology>
    </subcellularLocation>
</comment>
<organism evidence="7">
    <name type="scientific">marine metagenome</name>
    <dbReference type="NCBI Taxonomy" id="408172"/>
    <lineage>
        <taxon>unclassified sequences</taxon>
        <taxon>metagenomes</taxon>
        <taxon>ecological metagenomes</taxon>
    </lineage>
</organism>
<feature type="transmembrane region" description="Helical" evidence="6">
    <location>
        <begin position="72"/>
        <end position="94"/>
    </location>
</feature>
<name>A0A381YSJ2_9ZZZZ</name>
<dbReference type="AlphaFoldDB" id="A0A381YSJ2"/>
<evidence type="ECO:0000256" key="3">
    <source>
        <dbReference type="ARBA" id="ARBA00022692"/>
    </source>
</evidence>
<reference evidence="7" key="1">
    <citation type="submission" date="2018-05" db="EMBL/GenBank/DDBJ databases">
        <authorList>
            <person name="Lanie J.A."/>
            <person name="Ng W.-L."/>
            <person name="Kazmierczak K.M."/>
            <person name="Andrzejewski T.M."/>
            <person name="Davidsen T.M."/>
            <person name="Wayne K.J."/>
            <person name="Tettelin H."/>
            <person name="Glass J.I."/>
            <person name="Rusch D."/>
            <person name="Podicherti R."/>
            <person name="Tsui H.-C.T."/>
            <person name="Winkler M.E."/>
        </authorList>
    </citation>
    <scope>NUCLEOTIDE SEQUENCE</scope>
</reference>
<accession>A0A381YSJ2</accession>
<feature type="transmembrane region" description="Helical" evidence="6">
    <location>
        <begin position="123"/>
        <end position="143"/>
    </location>
</feature>
<dbReference type="Pfam" id="PF07681">
    <property type="entry name" value="DoxX"/>
    <property type="match status" value="1"/>
</dbReference>
<proteinExistence type="predicted"/>
<dbReference type="GO" id="GO:0005886">
    <property type="term" value="C:plasma membrane"/>
    <property type="evidence" value="ECO:0007669"/>
    <property type="project" value="UniProtKB-SubCell"/>
</dbReference>
<sequence>MLNELKKNILKYLLILMRLGNSSDIGILILRVFSGATMFMNHGINKISAGTIKWERVGSALTDLIGFESLKIFFGFMASFAESIGAIFIMIGFLTRFSSSLLFFTMLVASLKHYLEGDFSELAFIYALICFTLIISGSGHYSVDNILKKKISNNS</sequence>
<dbReference type="PANTHER" id="PTHR33452">
    <property type="entry name" value="OXIDOREDUCTASE CATD-RELATED"/>
    <property type="match status" value="1"/>
</dbReference>
<dbReference type="InterPro" id="IPR051907">
    <property type="entry name" value="DoxX-like_oxidoreductase"/>
</dbReference>
<evidence type="ECO:0000256" key="4">
    <source>
        <dbReference type="ARBA" id="ARBA00022989"/>
    </source>
</evidence>
<keyword evidence="3 6" id="KW-0812">Transmembrane</keyword>
<evidence type="ECO:0000256" key="5">
    <source>
        <dbReference type="ARBA" id="ARBA00023136"/>
    </source>
</evidence>
<evidence type="ECO:0000256" key="2">
    <source>
        <dbReference type="ARBA" id="ARBA00022475"/>
    </source>
</evidence>
<evidence type="ECO:0008006" key="8">
    <source>
        <dbReference type="Google" id="ProtNLM"/>
    </source>
</evidence>
<evidence type="ECO:0000256" key="6">
    <source>
        <dbReference type="SAM" id="Phobius"/>
    </source>
</evidence>
<protein>
    <recommendedName>
        <fullName evidence="8">DoxX family protein</fullName>
    </recommendedName>
</protein>
<dbReference type="EMBL" id="UINC01018943">
    <property type="protein sequence ID" value="SVA79924.1"/>
    <property type="molecule type" value="Genomic_DNA"/>
</dbReference>
<keyword evidence="5 6" id="KW-0472">Membrane</keyword>